<proteinExistence type="predicted"/>
<evidence type="ECO:0000256" key="1">
    <source>
        <dbReference type="ARBA" id="ARBA00022448"/>
    </source>
</evidence>
<dbReference type="Pfam" id="PF00005">
    <property type="entry name" value="ABC_tran"/>
    <property type="match status" value="1"/>
</dbReference>
<dbReference type="EMBL" id="LAZR01017104">
    <property type="protein sequence ID" value="KKM01774.1"/>
    <property type="molecule type" value="Genomic_DNA"/>
</dbReference>
<evidence type="ECO:0000259" key="5">
    <source>
        <dbReference type="Pfam" id="PF12399"/>
    </source>
</evidence>
<dbReference type="InterPro" id="IPR003439">
    <property type="entry name" value="ABC_transporter-like_ATP-bd"/>
</dbReference>
<evidence type="ECO:0000259" key="4">
    <source>
        <dbReference type="Pfam" id="PF00005"/>
    </source>
</evidence>
<evidence type="ECO:0000256" key="3">
    <source>
        <dbReference type="ARBA" id="ARBA00022840"/>
    </source>
</evidence>
<dbReference type="AlphaFoldDB" id="A0A0F9GSJ8"/>
<feature type="non-terminal residue" evidence="6">
    <location>
        <position position="1"/>
    </location>
</feature>
<name>A0A0F9GSJ8_9ZZZZ</name>
<sequence length="159" mass="17334">GQHSQPMGGILRRIPGLLRMKRIERGEGEARRAALEILEWLGLADLRDLPASGLPFATQKRVEMARALASNPTLLLLDEPASGLSQEELQGLAKLIQAMRKDLKVAVLLVEHNMDLVMGISDRVCVLNFGRKIAEGTPDEVRANPAVIEAYLGDSFAEG</sequence>
<comment type="caution">
    <text evidence="6">The sequence shown here is derived from an EMBL/GenBank/DDBJ whole genome shotgun (WGS) entry which is preliminary data.</text>
</comment>
<dbReference type="SUPFAM" id="SSF52540">
    <property type="entry name" value="P-loop containing nucleoside triphosphate hydrolases"/>
    <property type="match status" value="1"/>
</dbReference>
<dbReference type="GO" id="GO:0005524">
    <property type="term" value="F:ATP binding"/>
    <property type="evidence" value="ECO:0007669"/>
    <property type="project" value="UniProtKB-KW"/>
</dbReference>
<dbReference type="InterPro" id="IPR032823">
    <property type="entry name" value="BCA_ABC_TP_C"/>
</dbReference>
<reference evidence="6" key="1">
    <citation type="journal article" date="2015" name="Nature">
        <title>Complex archaea that bridge the gap between prokaryotes and eukaryotes.</title>
        <authorList>
            <person name="Spang A."/>
            <person name="Saw J.H."/>
            <person name="Jorgensen S.L."/>
            <person name="Zaremba-Niedzwiedzka K."/>
            <person name="Martijn J."/>
            <person name="Lind A.E."/>
            <person name="van Eijk R."/>
            <person name="Schleper C."/>
            <person name="Guy L."/>
            <person name="Ettema T.J."/>
        </authorList>
    </citation>
    <scope>NUCLEOTIDE SEQUENCE</scope>
</reference>
<dbReference type="PANTHER" id="PTHR45772">
    <property type="entry name" value="CONSERVED COMPONENT OF ABC TRANSPORTER FOR NATURAL AMINO ACIDS-RELATED"/>
    <property type="match status" value="1"/>
</dbReference>
<dbReference type="Gene3D" id="3.40.50.300">
    <property type="entry name" value="P-loop containing nucleotide triphosphate hydrolases"/>
    <property type="match status" value="1"/>
</dbReference>
<dbReference type="GO" id="GO:0016887">
    <property type="term" value="F:ATP hydrolysis activity"/>
    <property type="evidence" value="ECO:0007669"/>
    <property type="project" value="InterPro"/>
</dbReference>
<keyword evidence="3" id="KW-0067">ATP-binding</keyword>
<keyword evidence="2" id="KW-0547">Nucleotide-binding</keyword>
<evidence type="ECO:0000313" key="6">
    <source>
        <dbReference type="EMBL" id="KKM01774.1"/>
    </source>
</evidence>
<dbReference type="GO" id="GO:0005886">
    <property type="term" value="C:plasma membrane"/>
    <property type="evidence" value="ECO:0007669"/>
    <property type="project" value="TreeGrafter"/>
</dbReference>
<organism evidence="6">
    <name type="scientific">marine sediment metagenome</name>
    <dbReference type="NCBI Taxonomy" id="412755"/>
    <lineage>
        <taxon>unclassified sequences</taxon>
        <taxon>metagenomes</taxon>
        <taxon>ecological metagenomes</taxon>
    </lineage>
</organism>
<evidence type="ECO:0000256" key="2">
    <source>
        <dbReference type="ARBA" id="ARBA00022741"/>
    </source>
</evidence>
<dbReference type="InterPro" id="IPR027417">
    <property type="entry name" value="P-loop_NTPase"/>
</dbReference>
<dbReference type="InterPro" id="IPR051120">
    <property type="entry name" value="ABC_AA/LPS_Transport"/>
</dbReference>
<dbReference type="PANTHER" id="PTHR45772:SF4">
    <property type="entry name" value="ABC TRANSPORTER ATP-BINDING PROTEIN"/>
    <property type="match status" value="1"/>
</dbReference>
<dbReference type="Pfam" id="PF12399">
    <property type="entry name" value="BCA_ABC_TP_C"/>
    <property type="match status" value="1"/>
</dbReference>
<feature type="domain" description="Branched-chain amino acid ATP-binding cassette transporter C-terminal" evidence="5">
    <location>
        <begin position="131"/>
        <end position="156"/>
    </location>
</feature>
<accession>A0A0F9GSJ8</accession>
<feature type="domain" description="ABC transporter" evidence="4">
    <location>
        <begin position="23"/>
        <end position="81"/>
    </location>
</feature>
<gene>
    <name evidence="6" type="ORF">LCGC14_1791040</name>
</gene>
<evidence type="ECO:0008006" key="7">
    <source>
        <dbReference type="Google" id="ProtNLM"/>
    </source>
</evidence>
<keyword evidence="1" id="KW-0813">Transport</keyword>
<protein>
    <recommendedName>
        <fullName evidence="7">ABC transporter domain-containing protein</fullName>
    </recommendedName>
</protein>